<dbReference type="AlphaFoldDB" id="A0A2U2PGS9"/>
<dbReference type="GO" id="GO:0016491">
    <property type="term" value="F:oxidoreductase activity"/>
    <property type="evidence" value="ECO:0007669"/>
    <property type="project" value="InterPro"/>
</dbReference>
<accession>A0A2U2PGS9</accession>
<feature type="domain" description="NADP-dependent oxidoreductase" evidence="1">
    <location>
        <begin position="15"/>
        <end position="286"/>
    </location>
</feature>
<evidence type="ECO:0000313" key="2">
    <source>
        <dbReference type="EMBL" id="PWG80452.1"/>
    </source>
</evidence>
<dbReference type="EMBL" id="QEAS01000009">
    <property type="protein sequence ID" value="PWG80452.1"/>
    <property type="molecule type" value="Genomic_DNA"/>
</dbReference>
<organism evidence="2 3">
    <name type="scientific">Pararcticibacter amylolyticus</name>
    <dbReference type="NCBI Taxonomy" id="2173175"/>
    <lineage>
        <taxon>Bacteria</taxon>
        <taxon>Pseudomonadati</taxon>
        <taxon>Bacteroidota</taxon>
        <taxon>Sphingobacteriia</taxon>
        <taxon>Sphingobacteriales</taxon>
        <taxon>Sphingobacteriaceae</taxon>
        <taxon>Pararcticibacter</taxon>
    </lineage>
</organism>
<proteinExistence type="predicted"/>
<dbReference type="PANTHER" id="PTHR43312">
    <property type="entry name" value="D-THREO-ALDOSE 1-DEHYDROGENASE"/>
    <property type="match status" value="1"/>
</dbReference>
<name>A0A2U2PGS9_9SPHI</name>
<dbReference type="RefSeq" id="WP_109416159.1">
    <property type="nucleotide sequence ID" value="NZ_QEAS01000009.1"/>
</dbReference>
<sequence length="296" mass="33074">MDYKQLGTSELRISRIGFGGMSLEPGSGTAIIHKAIGLGINYFDTADLYDKGMNEELFGTALKPHRNNIILATKVGNQWRPDGSGWDWNPRKDYILKAADESLRRLKTDYLDLYQLHGGTIDDNIDETIEAFELLKQQGKIRYYGISSIRPNVIKEYVMRSSIVSVMMQYSILDRRPEESCFDLLSSRNIGVLARGSVAQGLLAGKPPKMYLNYSEEEVEIVAKAVGFVAGEKRSAAETALLYVIQNPAVTSAVVGIRTPEQLEDAAGVINVQALSKSEINFLKEAVRQNYYEQHR</sequence>
<dbReference type="PRINTS" id="PR00069">
    <property type="entry name" value="ALDKETRDTASE"/>
</dbReference>
<dbReference type="InterPro" id="IPR036812">
    <property type="entry name" value="NAD(P)_OxRdtase_dom_sf"/>
</dbReference>
<evidence type="ECO:0000259" key="1">
    <source>
        <dbReference type="Pfam" id="PF00248"/>
    </source>
</evidence>
<dbReference type="InterPro" id="IPR020471">
    <property type="entry name" value="AKR"/>
</dbReference>
<dbReference type="CDD" id="cd19086">
    <property type="entry name" value="AKR_AKR11C1"/>
    <property type="match status" value="1"/>
</dbReference>
<dbReference type="OrthoDB" id="9773828at2"/>
<evidence type="ECO:0000313" key="3">
    <source>
        <dbReference type="Proteomes" id="UP000245647"/>
    </source>
</evidence>
<dbReference type="InterPro" id="IPR053135">
    <property type="entry name" value="AKR2_Oxidoreductase"/>
</dbReference>
<protein>
    <submittedName>
        <fullName evidence="2">Oxidoreductase</fullName>
    </submittedName>
</protein>
<keyword evidence="3" id="KW-1185">Reference proteome</keyword>
<reference evidence="2 3" key="1">
    <citation type="submission" date="2018-04" db="EMBL/GenBank/DDBJ databases">
        <title>Pedobacter chongqingensis sp. nov., isolated from a rottenly hemp rope.</title>
        <authorList>
            <person name="Cai Y."/>
        </authorList>
    </citation>
    <scope>NUCLEOTIDE SEQUENCE [LARGE SCALE GENOMIC DNA]</scope>
    <source>
        <strain evidence="2 3">FJ4-8</strain>
    </source>
</reference>
<dbReference type="SUPFAM" id="SSF51430">
    <property type="entry name" value="NAD(P)-linked oxidoreductase"/>
    <property type="match status" value="1"/>
</dbReference>
<comment type="caution">
    <text evidence="2">The sequence shown here is derived from an EMBL/GenBank/DDBJ whole genome shotgun (WGS) entry which is preliminary data.</text>
</comment>
<dbReference type="Pfam" id="PF00248">
    <property type="entry name" value="Aldo_ket_red"/>
    <property type="match status" value="1"/>
</dbReference>
<dbReference type="InterPro" id="IPR023210">
    <property type="entry name" value="NADP_OxRdtase_dom"/>
</dbReference>
<dbReference type="PANTHER" id="PTHR43312:SF1">
    <property type="entry name" value="NADP-DEPENDENT OXIDOREDUCTASE DOMAIN-CONTAINING PROTEIN"/>
    <property type="match status" value="1"/>
</dbReference>
<gene>
    <name evidence="2" type="ORF">DDR33_12695</name>
</gene>
<dbReference type="Gene3D" id="3.20.20.100">
    <property type="entry name" value="NADP-dependent oxidoreductase domain"/>
    <property type="match status" value="1"/>
</dbReference>
<dbReference type="Proteomes" id="UP000245647">
    <property type="component" value="Unassembled WGS sequence"/>
</dbReference>